<dbReference type="InterPro" id="IPR016181">
    <property type="entry name" value="Acyl_CoA_acyltransferase"/>
</dbReference>
<dbReference type="Proteomes" id="UP000321484">
    <property type="component" value="Unassembled WGS sequence"/>
</dbReference>
<dbReference type="InterPro" id="IPR000182">
    <property type="entry name" value="GNAT_dom"/>
</dbReference>
<dbReference type="SUPFAM" id="SSF55729">
    <property type="entry name" value="Acyl-CoA N-acyltransferases (Nat)"/>
    <property type="match status" value="1"/>
</dbReference>
<sequence>MDELLEAARRALADVDCNVGFAAAVLGGLPGGDLWVADDDGVPLAFHAVHPCGMSLAWGPALGAAADAVVRRVQGRVARGRGEWLQVDPRWHGLDWDGMLGAVPLAEADGAGREPGVVRRTRLNFSFDAAVFAALRADATGTVRRATEADFAWPGGTVPSDCWPDARTFLAQGGGWAAEVDGAPAALAFAAMTSGDDVEIGIETLPAFRRRGLARVACAALVEDLVASGRTPVWSCRADNVGSERLAGTLGFTVSRRLPYWEVRALPLT</sequence>
<dbReference type="Pfam" id="PF12746">
    <property type="entry name" value="GNAT_acetyltran"/>
    <property type="match status" value="1"/>
</dbReference>
<dbReference type="GO" id="GO:0016747">
    <property type="term" value="F:acyltransferase activity, transferring groups other than amino-acyl groups"/>
    <property type="evidence" value="ECO:0007669"/>
    <property type="project" value="InterPro"/>
</dbReference>
<dbReference type="PROSITE" id="PS51186">
    <property type="entry name" value="GNAT"/>
    <property type="match status" value="1"/>
</dbReference>
<protein>
    <recommendedName>
        <fullName evidence="1">N-acetyltransferase domain-containing protein</fullName>
    </recommendedName>
</protein>
<evidence type="ECO:0000313" key="2">
    <source>
        <dbReference type="EMBL" id="GEN79799.1"/>
    </source>
</evidence>
<dbReference type="InterPro" id="IPR027365">
    <property type="entry name" value="GNAT_acetyltra_YdfB-like"/>
</dbReference>
<reference evidence="2 3" key="1">
    <citation type="submission" date="2019-07" db="EMBL/GenBank/DDBJ databases">
        <title>Whole genome shotgun sequence of Actinotalea fermentans NBRC 105374.</title>
        <authorList>
            <person name="Hosoyama A."/>
            <person name="Uohara A."/>
            <person name="Ohji S."/>
            <person name="Ichikawa N."/>
        </authorList>
    </citation>
    <scope>NUCLEOTIDE SEQUENCE [LARGE SCALE GENOMIC DNA]</scope>
    <source>
        <strain evidence="2 3">NBRC 105374</strain>
    </source>
</reference>
<evidence type="ECO:0000259" key="1">
    <source>
        <dbReference type="PROSITE" id="PS51186"/>
    </source>
</evidence>
<proteinExistence type="predicted"/>
<accession>A0A511YX91</accession>
<dbReference type="Gene3D" id="3.40.630.30">
    <property type="match status" value="1"/>
</dbReference>
<dbReference type="AlphaFoldDB" id="A0A511YX91"/>
<organism evidence="2 3">
    <name type="scientific">Actinotalea fermentans</name>
    <dbReference type="NCBI Taxonomy" id="43671"/>
    <lineage>
        <taxon>Bacteria</taxon>
        <taxon>Bacillati</taxon>
        <taxon>Actinomycetota</taxon>
        <taxon>Actinomycetes</taxon>
        <taxon>Micrococcales</taxon>
        <taxon>Cellulomonadaceae</taxon>
        <taxon>Actinotalea</taxon>
    </lineage>
</organism>
<feature type="domain" description="N-acetyltransferase" evidence="1">
    <location>
        <begin position="119"/>
        <end position="269"/>
    </location>
</feature>
<dbReference type="EMBL" id="BJYK01000004">
    <property type="protein sequence ID" value="GEN79799.1"/>
    <property type="molecule type" value="Genomic_DNA"/>
</dbReference>
<evidence type="ECO:0000313" key="3">
    <source>
        <dbReference type="Proteomes" id="UP000321484"/>
    </source>
</evidence>
<dbReference type="RefSeq" id="WP_034245600.1">
    <property type="nucleotide sequence ID" value="NZ_BJYK01000004.1"/>
</dbReference>
<dbReference type="OrthoDB" id="4824241at2"/>
<comment type="caution">
    <text evidence="2">The sequence shown here is derived from an EMBL/GenBank/DDBJ whole genome shotgun (WGS) entry which is preliminary data.</text>
</comment>
<name>A0A511YX91_9CELL</name>
<gene>
    <name evidence="2" type="ORF">AFE02nite_15330</name>
</gene>
<keyword evidence="3" id="KW-1185">Reference proteome</keyword>